<name>A0A8S0V8W4_OLEEU</name>
<evidence type="ECO:0000313" key="1">
    <source>
        <dbReference type="EMBL" id="CAA3029909.1"/>
    </source>
</evidence>
<reference evidence="1 2" key="1">
    <citation type="submission" date="2019-12" db="EMBL/GenBank/DDBJ databases">
        <authorList>
            <person name="Alioto T."/>
            <person name="Alioto T."/>
            <person name="Gomez Garrido J."/>
        </authorList>
    </citation>
    <scope>NUCLEOTIDE SEQUENCE [LARGE SCALE GENOMIC DNA]</scope>
</reference>
<proteinExistence type="predicted"/>
<accession>A0A8S0V8W4</accession>
<protein>
    <submittedName>
        <fullName evidence="1">Uncharacterized protein</fullName>
    </submittedName>
</protein>
<evidence type="ECO:0000313" key="2">
    <source>
        <dbReference type="Proteomes" id="UP000594638"/>
    </source>
</evidence>
<organism evidence="1 2">
    <name type="scientific">Olea europaea subsp. europaea</name>
    <dbReference type="NCBI Taxonomy" id="158383"/>
    <lineage>
        <taxon>Eukaryota</taxon>
        <taxon>Viridiplantae</taxon>
        <taxon>Streptophyta</taxon>
        <taxon>Embryophyta</taxon>
        <taxon>Tracheophyta</taxon>
        <taxon>Spermatophyta</taxon>
        <taxon>Magnoliopsida</taxon>
        <taxon>eudicotyledons</taxon>
        <taxon>Gunneridae</taxon>
        <taxon>Pentapetalae</taxon>
        <taxon>asterids</taxon>
        <taxon>lamiids</taxon>
        <taxon>Lamiales</taxon>
        <taxon>Oleaceae</taxon>
        <taxon>Oleeae</taxon>
        <taxon>Olea</taxon>
    </lineage>
</organism>
<keyword evidence="2" id="KW-1185">Reference proteome</keyword>
<dbReference type="EMBL" id="CACTIH010009338">
    <property type="protein sequence ID" value="CAA3029909.1"/>
    <property type="molecule type" value="Genomic_DNA"/>
</dbReference>
<comment type="caution">
    <text evidence="1">The sequence shown here is derived from an EMBL/GenBank/DDBJ whole genome shotgun (WGS) entry which is preliminary data.</text>
</comment>
<dbReference type="Gramene" id="OE9A072156T1">
    <property type="protein sequence ID" value="OE9A072156C1"/>
    <property type="gene ID" value="OE9A072156"/>
</dbReference>
<sequence>MILLSMNYAVTLYMKANASLTLQSCRCMIFVENCKIDVLCKALSQVNLSTALVQLLSKQQRPTAVFNYQQLPRFIRTALAREFLLTPAEPVEQSQDCK</sequence>
<gene>
    <name evidence="1" type="ORF">OLEA9_A072156</name>
</gene>
<dbReference type="AlphaFoldDB" id="A0A8S0V8W4"/>
<dbReference type="Proteomes" id="UP000594638">
    <property type="component" value="Unassembled WGS sequence"/>
</dbReference>